<evidence type="ECO:0000313" key="1">
    <source>
        <dbReference type="EMBL" id="RZC38187.1"/>
    </source>
</evidence>
<accession>A0A482W0P3</accession>
<proteinExistence type="predicted"/>
<organism evidence="1 2">
    <name type="scientific">Asbolus verrucosus</name>
    <name type="common">Desert ironclad beetle</name>
    <dbReference type="NCBI Taxonomy" id="1661398"/>
    <lineage>
        <taxon>Eukaryota</taxon>
        <taxon>Metazoa</taxon>
        <taxon>Ecdysozoa</taxon>
        <taxon>Arthropoda</taxon>
        <taxon>Hexapoda</taxon>
        <taxon>Insecta</taxon>
        <taxon>Pterygota</taxon>
        <taxon>Neoptera</taxon>
        <taxon>Endopterygota</taxon>
        <taxon>Coleoptera</taxon>
        <taxon>Polyphaga</taxon>
        <taxon>Cucujiformia</taxon>
        <taxon>Tenebrionidae</taxon>
        <taxon>Pimeliinae</taxon>
        <taxon>Asbolus</taxon>
    </lineage>
</organism>
<protein>
    <submittedName>
        <fullName evidence="1">Uncharacterized protein</fullName>
    </submittedName>
</protein>
<sequence>MSDFLIELCQMQELLLQFIKVCEKLVHFDRELMQENVFANLFERTHPYHLQRVQALQPTDYSRRVRFCQWVIYQVNDNPNFLSKILFMTKLSFQETVSGTYIICTCGLLKIPTV</sequence>
<dbReference type="PANTHER" id="PTHR47326">
    <property type="entry name" value="TRANSPOSABLE ELEMENT TC3 TRANSPOSASE-LIKE PROTEIN"/>
    <property type="match status" value="1"/>
</dbReference>
<evidence type="ECO:0000313" key="2">
    <source>
        <dbReference type="Proteomes" id="UP000292052"/>
    </source>
</evidence>
<dbReference type="PANTHER" id="PTHR47326:SF1">
    <property type="entry name" value="HTH PSQ-TYPE DOMAIN-CONTAINING PROTEIN"/>
    <property type="match status" value="1"/>
</dbReference>
<reference evidence="1 2" key="1">
    <citation type="submission" date="2017-03" db="EMBL/GenBank/DDBJ databases">
        <title>Genome of the blue death feigning beetle - Asbolus verrucosus.</title>
        <authorList>
            <person name="Rider S.D."/>
        </authorList>
    </citation>
    <scope>NUCLEOTIDE SEQUENCE [LARGE SCALE GENOMIC DNA]</scope>
    <source>
        <strain evidence="1">Butters</strain>
        <tissue evidence="1">Head and leg muscle</tissue>
    </source>
</reference>
<dbReference type="AlphaFoldDB" id="A0A482W0P3"/>
<dbReference type="Proteomes" id="UP000292052">
    <property type="component" value="Unassembled WGS sequence"/>
</dbReference>
<gene>
    <name evidence="1" type="ORF">BDFB_014170</name>
</gene>
<dbReference type="OrthoDB" id="6757697at2759"/>
<comment type="caution">
    <text evidence="1">The sequence shown here is derived from an EMBL/GenBank/DDBJ whole genome shotgun (WGS) entry which is preliminary data.</text>
</comment>
<keyword evidence="2" id="KW-1185">Reference proteome</keyword>
<dbReference type="EMBL" id="QDEB01045764">
    <property type="protein sequence ID" value="RZC38187.1"/>
    <property type="molecule type" value="Genomic_DNA"/>
</dbReference>
<name>A0A482W0P3_ASBVE</name>